<dbReference type="Gene3D" id="3.40.50.300">
    <property type="entry name" value="P-loop containing nucleotide triphosphate hydrolases"/>
    <property type="match status" value="1"/>
</dbReference>
<dbReference type="Proteomes" id="UP001242129">
    <property type="component" value="Unassembled WGS sequence"/>
</dbReference>
<evidence type="ECO:0000313" key="3">
    <source>
        <dbReference type="Proteomes" id="UP001242129"/>
    </source>
</evidence>
<dbReference type="RefSeq" id="WP_305157896.1">
    <property type="nucleotide sequence ID" value="NZ_JAUUUQ010000067.1"/>
</dbReference>
<dbReference type="Pfam" id="PF13304">
    <property type="entry name" value="AAA_21"/>
    <property type="match status" value="1"/>
</dbReference>
<accession>A0AAW8AV12</accession>
<dbReference type="SUPFAM" id="SSF52540">
    <property type="entry name" value="P-loop containing nucleoside triphosphate hydrolases"/>
    <property type="match status" value="1"/>
</dbReference>
<comment type="caution">
    <text evidence="2">The sequence shown here is derived from an EMBL/GenBank/DDBJ whole genome shotgun (WGS) entry which is preliminary data.</text>
</comment>
<proteinExistence type="predicted"/>
<feature type="domain" description="ATPase AAA-type core" evidence="1">
    <location>
        <begin position="325"/>
        <end position="401"/>
    </location>
</feature>
<evidence type="ECO:0000313" key="2">
    <source>
        <dbReference type="EMBL" id="MDP1447476.1"/>
    </source>
</evidence>
<protein>
    <recommendedName>
        <fullName evidence="1">ATPase AAA-type core domain-containing protein</fullName>
    </recommendedName>
</protein>
<dbReference type="GO" id="GO:0005524">
    <property type="term" value="F:ATP binding"/>
    <property type="evidence" value="ECO:0007669"/>
    <property type="project" value="InterPro"/>
</dbReference>
<dbReference type="AlphaFoldDB" id="A0AAW8AV12"/>
<name>A0AAW8AV12_ACILW</name>
<dbReference type="GO" id="GO:0016887">
    <property type="term" value="F:ATP hydrolysis activity"/>
    <property type="evidence" value="ECO:0007669"/>
    <property type="project" value="InterPro"/>
</dbReference>
<sequence length="509" mass="59209">MNFYVVEDYRTDSRKISTDKEYCVLKWDDWNDFGYKTQFHLRYVKNGEVTDLGAVKIAFLDDTQNIYHFNQHVPKKFSKLNEKFFSIGGSGKYYKRMSSLNDKTRKTILKGLNDLALAIDKFNQIYDKNLSVLNTSLLREFFVDEIRGKYNRLAHGKPELTEFSFSFEYFNDENRNVEVSFDVTPNSLPPTNLHVVIGSNGVGKTNFLNKILKKFFNEDLGLTKVIYFSYSPFDKPFQGIVEEDIADYDYAFYGLLKSPFNNTENTLNGGSDLEHQFLESFEECMKSISKTQRWIEMLKILIKNDDSLSDLFSYILEDEESEINNEKIIDVYRLLSTGHKIVIKSLTHLVNSVTEKSLILYDEPETYLHPPLISAYLRAMSWLLIDRNAIGILTTHSPIILQEIPKSCVWKILRRGDIFNALRLETETFGENISLLNYEIFNLTASNSSFIDLLEAEVRKIIKDDYKKTNIEIFNQVIHIFNEELGTEARAHLMKSIKNIKSEIKDEKN</sequence>
<dbReference type="InterPro" id="IPR003959">
    <property type="entry name" value="ATPase_AAA_core"/>
</dbReference>
<dbReference type="EMBL" id="JAUUUS010000077">
    <property type="protein sequence ID" value="MDP1447476.1"/>
    <property type="molecule type" value="Genomic_DNA"/>
</dbReference>
<dbReference type="InterPro" id="IPR027417">
    <property type="entry name" value="P-loop_NTPase"/>
</dbReference>
<reference evidence="2" key="1">
    <citation type="submission" date="2023-07" db="EMBL/GenBank/DDBJ databases">
        <title>Dynamics of blaOXA-23 gene transmission in Acinetobacter spp. from contaminated veterinary surfaces.</title>
        <authorList>
            <person name="Moreira Da Silva J."/>
            <person name="Menezes J."/>
            <person name="Fernandes L."/>
            <person name="Marques C."/>
            <person name="Amaral A."/>
            <person name="Timofte D."/>
            <person name="Pomba C."/>
        </authorList>
    </citation>
    <scope>NUCLEOTIDE SEQUENCE</scope>
    <source>
        <strain evidence="2">CMVB11Z4A1</strain>
    </source>
</reference>
<organism evidence="2 3">
    <name type="scientific">Acinetobacter lwoffii</name>
    <dbReference type="NCBI Taxonomy" id="28090"/>
    <lineage>
        <taxon>Bacteria</taxon>
        <taxon>Pseudomonadati</taxon>
        <taxon>Pseudomonadota</taxon>
        <taxon>Gammaproteobacteria</taxon>
        <taxon>Moraxellales</taxon>
        <taxon>Moraxellaceae</taxon>
        <taxon>Acinetobacter</taxon>
    </lineage>
</organism>
<evidence type="ECO:0000259" key="1">
    <source>
        <dbReference type="Pfam" id="PF13304"/>
    </source>
</evidence>
<gene>
    <name evidence="2" type="ORF">Q8G51_06545</name>
</gene>